<reference evidence="16" key="1">
    <citation type="submission" date="2023-06" db="EMBL/GenBank/DDBJ databases">
        <authorList>
            <person name="Delattre M."/>
        </authorList>
    </citation>
    <scope>NUCLEOTIDE SEQUENCE</scope>
    <source>
        <strain evidence="16">AF72</strain>
    </source>
</reference>
<dbReference type="CDD" id="cd18603">
    <property type="entry name" value="ABC_6TM_MRP1_2_3_6_D2_like"/>
    <property type="match status" value="1"/>
</dbReference>
<dbReference type="InterPro" id="IPR036640">
    <property type="entry name" value="ABC1_TM_sf"/>
</dbReference>
<comment type="subcellular location">
    <subcellularLocation>
        <location evidence="1">Endomembrane system</location>
        <topology evidence="1">Multi-pass membrane protein</topology>
    </subcellularLocation>
</comment>
<dbReference type="GO" id="GO:0012505">
    <property type="term" value="C:endomembrane system"/>
    <property type="evidence" value="ECO:0007669"/>
    <property type="project" value="UniProtKB-SubCell"/>
</dbReference>
<feature type="domain" description="ABC transmembrane type-1" evidence="15">
    <location>
        <begin position="869"/>
        <end position="1151"/>
    </location>
</feature>
<dbReference type="FunFam" id="3.40.50.300:FF:000074">
    <property type="entry name" value="Multidrug resistance-associated protein 5 isoform 1"/>
    <property type="match status" value="1"/>
</dbReference>
<dbReference type="PROSITE" id="PS50893">
    <property type="entry name" value="ABC_TRANSPORTER_2"/>
    <property type="match status" value="2"/>
</dbReference>
<dbReference type="FunFam" id="3.40.50.300:FF:002576">
    <property type="entry name" value="ABC transporter, putative"/>
    <property type="match status" value="1"/>
</dbReference>
<comment type="caution">
    <text evidence="16">The sequence shown here is derived from an EMBL/GenBank/DDBJ whole genome shotgun (WGS) entry which is preliminary data.</text>
</comment>
<dbReference type="Gene3D" id="1.20.1560.10">
    <property type="entry name" value="ABC transporter type 1, transmembrane domain"/>
    <property type="match status" value="2"/>
</dbReference>
<feature type="transmembrane region" description="Helical" evidence="13">
    <location>
        <begin position="983"/>
        <end position="1001"/>
    </location>
</feature>
<evidence type="ECO:0000256" key="10">
    <source>
        <dbReference type="ARBA" id="ARBA00024220"/>
    </source>
</evidence>
<protein>
    <recommendedName>
        <fullName evidence="10">ABC-type glutathione-S-conjugate transporter</fullName>
        <ecNumber evidence="10">7.6.2.3</ecNumber>
    </recommendedName>
</protein>
<dbReference type="SMART" id="SM00382">
    <property type="entry name" value="AAA"/>
    <property type="match status" value="2"/>
</dbReference>
<feature type="transmembrane region" description="Helical" evidence="13">
    <location>
        <begin position="909"/>
        <end position="931"/>
    </location>
</feature>
<dbReference type="SUPFAM" id="SSF52540">
    <property type="entry name" value="P-loop containing nucleoside triphosphate hydrolases"/>
    <property type="match status" value="2"/>
</dbReference>
<evidence type="ECO:0000259" key="14">
    <source>
        <dbReference type="PROSITE" id="PS50893"/>
    </source>
</evidence>
<feature type="domain" description="ABC transmembrane type-1" evidence="15">
    <location>
        <begin position="223"/>
        <end position="505"/>
    </location>
</feature>
<evidence type="ECO:0000256" key="4">
    <source>
        <dbReference type="ARBA" id="ARBA00022692"/>
    </source>
</evidence>
<dbReference type="Gene3D" id="3.40.50.300">
    <property type="entry name" value="P-loop containing nucleotide triphosphate hydrolases"/>
    <property type="match status" value="2"/>
</dbReference>
<feature type="compositionally biased region" description="Acidic residues" evidence="12">
    <location>
        <begin position="760"/>
        <end position="779"/>
    </location>
</feature>
<dbReference type="FunFam" id="1.20.1560.10:FF:000001">
    <property type="entry name" value="ATP-binding cassette subfamily C member 1"/>
    <property type="match status" value="1"/>
</dbReference>
<feature type="transmembrane region" description="Helical" evidence="13">
    <location>
        <begin position="55"/>
        <end position="75"/>
    </location>
</feature>
<gene>
    <name evidence="16" type="ORF">MSPICULIGERA_LOCUS21123</name>
</gene>
<dbReference type="CDD" id="cd03250">
    <property type="entry name" value="ABCC_MRP_domain1"/>
    <property type="match status" value="1"/>
</dbReference>
<evidence type="ECO:0000313" key="16">
    <source>
        <dbReference type="EMBL" id="CAJ0583003.1"/>
    </source>
</evidence>
<evidence type="ECO:0000256" key="5">
    <source>
        <dbReference type="ARBA" id="ARBA00022737"/>
    </source>
</evidence>
<dbReference type="GO" id="GO:0016887">
    <property type="term" value="F:ATP hydrolysis activity"/>
    <property type="evidence" value="ECO:0007669"/>
    <property type="project" value="InterPro"/>
</dbReference>
<dbReference type="InterPro" id="IPR017871">
    <property type="entry name" value="ABC_transporter-like_CS"/>
</dbReference>
<feature type="region of interest" description="Disordered" evidence="12">
    <location>
        <begin position="182"/>
        <end position="203"/>
    </location>
</feature>
<organism evidence="16 17">
    <name type="scientific">Mesorhabditis spiculigera</name>
    <dbReference type="NCBI Taxonomy" id="96644"/>
    <lineage>
        <taxon>Eukaryota</taxon>
        <taxon>Metazoa</taxon>
        <taxon>Ecdysozoa</taxon>
        <taxon>Nematoda</taxon>
        <taxon>Chromadorea</taxon>
        <taxon>Rhabditida</taxon>
        <taxon>Rhabditina</taxon>
        <taxon>Rhabditomorpha</taxon>
        <taxon>Rhabditoidea</taxon>
        <taxon>Rhabditidae</taxon>
        <taxon>Mesorhabditinae</taxon>
        <taxon>Mesorhabditis</taxon>
    </lineage>
</organism>
<evidence type="ECO:0000313" key="17">
    <source>
        <dbReference type="Proteomes" id="UP001177023"/>
    </source>
</evidence>
<feature type="transmembrane region" description="Helical" evidence="13">
    <location>
        <begin position="866"/>
        <end position="889"/>
    </location>
</feature>
<keyword evidence="3" id="KW-0813">Transport</keyword>
<feature type="non-terminal residue" evidence="16">
    <location>
        <position position="1"/>
    </location>
</feature>
<feature type="domain" description="ABC transporter" evidence="14">
    <location>
        <begin position="1187"/>
        <end position="1421"/>
    </location>
</feature>
<feature type="domain" description="ABC transporter" evidence="14">
    <location>
        <begin position="528"/>
        <end position="752"/>
    </location>
</feature>
<dbReference type="InterPro" id="IPR050173">
    <property type="entry name" value="ABC_transporter_C-like"/>
</dbReference>
<dbReference type="PROSITE" id="PS50929">
    <property type="entry name" value="ABC_TM1F"/>
    <property type="match status" value="2"/>
</dbReference>
<keyword evidence="6" id="KW-0547">Nucleotide-binding</keyword>
<evidence type="ECO:0000256" key="12">
    <source>
        <dbReference type="SAM" id="MobiDB-lite"/>
    </source>
</evidence>
<dbReference type="GO" id="GO:0015431">
    <property type="term" value="F:ABC-type glutathione S-conjugate transporter activity"/>
    <property type="evidence" value="ECO:0007669"/>
    <property type="project" value="UniProtKB-EC"/>
</dbReference>
<dbReference type="PANTHER" id="PTHR24223:SF358">
    <property type="entry name" value="ABC TRANSMEMBRANE TYPE-1 DOMAIN-CONTAINING PROTEIN"/>
    <property type="match status" value="1"/>
</dbReference>
<evidence type="ECO:0000256" key="13">
    <source>
        <dbReference type="SAM" id="Phobius"/>
    </source>
</evidence>
<evidence type="ECO:0000256" key="6">
    <source>
        <dbReference type="ARBA" id="ARBA00022741"/>
    </source>
</evidence>
<feature type="region of interest" description="Disordered" evidence="12">
    <location>
        <begin position="753"/>
        <end position="824"/>
    </location>
</feature>
<dbReference type="SUPFAM" id="SSF90123">
    <property type="entry name" value="ABC transporter transmembrane region"/>
    <property type="match status" value="2"/>
</dbReference>
<evidence type="ECO:0000256" key="8">
    <source>
        <dbReference type="ARBA" id="ARBA00022989"/>
    </source>
</evidence>
<feature type="transmembrane region" description="Helical" evidence="13">
    <location>
        <begin position="1124"/>
        <end position="1143"/>
    </location>
</feature>
<dbReference type="FunFam" id="1.20.1560.10:FF:000081">
    <property type="entry name" value="Protein CBG24505"/>
    <property type="match status" value="1"/>
</dbReference>
<dbReference type="CDD" id="cd03244">
    <property type="entry name" value="ABCC_MRP_domain2"/>
    <property type="match status" value="1"/>
</dbReference>
<evidence type="ECO:0000256" key="9">
    <source>
        <dbReference type="ARBA" id="ARBA00023136"/>
    </source>
</evidence>
<comment type="similarity">
    <text evidence="2">Belongs to the ABC transporter superfamily. ABCC family. Conjugate transporter (TC 3.A.1.208) subfamily.</text>
</comment>
<dbReference type="Pfam" id="PF00664">
    <property type="entry name" value="ABC_membrane"/>
    <property type="match status" value="2"/>
</dbReference>
<feature type="transmembrane region" description="Helical" evidence="13">
    <location>
        <begin position="1007"/>
        <end position="1027"/>
    </location>
</feature>
<evidence type="ECO:0000256" key="11">
    <source>
        <dbReference type="ARBA" id="ARBA00047523"/>
    </source>
</evidence>
<feature type="compositionally biased region" description="Basic residues" evidence="12">
    <location>
        <begin position="811"/>
        <end position="820"/>
    </location>
</feature>
<dbReference type="InterPro" id="IPR003593">
    <property type="entry name" value="AAA+_ATPase"/>
</dbReference>
<keyword evidence="17" id="KW-1185">Reference proteome</keyword>
<keyword evidence="5" id="KW-0677">Repeat</keyword>
<dbReference type="EMBL" id="CATQJA010002665">
    <property type="protein sequence ID" value="CAJ0583003.1"/>
    <property type="molecule type" value="Genomic_DNA"/>
</dbReference>
<keyword evidence="4 13" id="KW-0812">Transmembrane</keyword>
<dbReference type="InterPro" id="IPR003439">
    <property type="entry name" value="ABC_transporter-like_ATP-bd"/>
</dbReference>
<feature type="transmembrane region" description="Helical" evidence="13">
    <location>
        <begin position="363"/>
        <end position="382"/>
    </location>
</feature>
<dbReference type="EC" id="7.6.2.3" evidence="10"/>
<dbReference type="InterPro" id="IPR027417">
    <property type="entry name" value="P-loop_NTPase"/>
</dbReference>
<keyword evidence="8 13" id="KW-1133">Transmembrane helix</keyword>
<evidence type="ECO:0000256" key="3">
    <source>
        <dbReference type="ARBA" id="ARBA00022448"/>
    </source>
</evidence>
<feature type="transmembrane region" description="Helical" evidence="13">
    <location>
        <begin position="1098"/>
        <end position="1118"/>
    </location>
</feature>
<dbReference type="PROSITE" id="PS00211">
    <property type="entry name" value="ABC_TRANSPORTER_1"/>
    <property type="match status" value="1"/>
</dbReference>
<accession>A0AA36DB14</accession>
<comment type="catalytic activity">
    <reaction evidence="11">
        <text>leukotriene C4(in) + ATP + H2O = leukotriene C4(out) + ADP + phosphate + H(+)</text>
        <dbReference type="Rhea" id="RHEA:38963"/>
        <dbReference type="ChEBI" id="CHEBI:15377"/>
        <dbReference type="ChEBI" id="CHEBI:15378"/>
        <dbReference type="ChEBI" id="CHEBI:30616"/>
        <dbReference type="ChEBI" id="CHEBI:43474"/>
        <dbReference type="ChEBI" id="CHEBI:57973"/>
        <dbReference type="ChEBI" id="CHEBI:456216"/>
    </reaction>
    <physiologicalReaction direction="left-to-right" evidence="11">
        <dbReference type="Rhea" id="RHEA:38964"/>
    </physiologicalReaction>
</comment>
<name>A0AA36DB14_9BILA</name>
<dbReference type="PANTHER" id="PTHR24223">
    <property type="entry name" value="ATP-BINDING CASSETTE SUB-FAMILY C"/>
    <property type="match status" value="1"/>
</dbReference>
<feature type="transmembrane region" description="Helical" evidence="13">
    <location>
        <begin position="340"/>
        <end position="357"/>
    </location>
</feature>
<dbReference type="InterPro" id="IPR011527">
    <property type="entry name" value="ABC1_TM_dom"/>
</dbReference>
<dbReference type="CDD" id="cd18595">
    <property type="entry name" value="ABC_6TM_MRP1_2_3_6_D1_like"/>
    <property type="match status" value="1"/>
</dbReference>
<evidence type="ECO:0000256" key="2">
    <source>
        <dbReference type="ARBA" id="ARBA00009726"/>
    </source>
</evidence>
<dbReference type="GO" id="GO:0005524">
    <property type="term" value="F:ATP binding"/>
    <property type="evidence" value="ECO:0007669"/>
    <property type="project" value="UniProtKB-KW"/>
</dbReference>
<keyword evidence="9 13" id="KW-0472">Membrane</keyword>
<dbReference type="GO" id="GO:0016020">
    <property type="term" value="C:membrane"/>
    <property type="evidence" value="ECO:0007669"/>
    <property type="project" value="InterPro"/>
</dbReference>
<sequence length="1427" mass="160164">MSYMKNECRRRGIRSSGVLFLTWLLFALFGAPEFYNWLVIGSSQELVAQTDFFRYLAYLVYYPLVLIQLFLMCFADPLTVFDDETNMKNPYDTASFLNRQFFWWFSPLVSLGAKKPLEVDDIYDIDEDLKPDHLQAIWKEEWNDEMRRYHLAVSTYEAQKKYDADSEMFNDDEKTSLLGSASRGYGGVTNGSDKKLKNKGGPKLPKKPSIIWCLWRLFKWEMVGATMMKLASDLLQFLNPAMLNLLITFTENPLAPWYEGLIYALGLGASNFIRSQLMNQYFTNMFRIGAQFQGVLTTAVYEKTMRLSNSARREKTVGEIVNLMAIDVERFKTIAPQIQQYWSSPLTIILCLIYLAQVVGWSAIAGVIIMLLVIPVNLYVSVKCKNWQVEQMKLKDQRIKMTNEVLGGIKVVKLYAWEPAMEKAIDKIRQKEINLVKKASTLRNACDIFNISQPVFVAAATFAVYTLIDPNNVLTPQIAFVSLTLFSSLRGPLMMASDLIAQTVQAIVSNRRLQEFLIAEELFYERSIQAEQATWSWDKKMPPTLKDIDMEITSGKLIAVVGRVGTGKSSLLSGILGEMEKLRGYIGVRGTVAYISQQPWIQNISLKENILMGRAMNPLIYETVLEACALKSDLELLPAGDETEIGEKGINLSGGQKARVALARAVYQDRDIILLDDPLSAVDAHVAKQLFDEVLGPNGLLKDKTRILVTHGIAFLKEADLIAVVKDNTISHIDTYANLITNPETEQYIKEVEMQKKAEEEGEIDEDEESEIEDSDDTSMETKEPSDELTELAKPPGFDRSISRASASTRLSKKSRRSSAKRSLASVRVKPVGLNQLIGKEKVETGRVKPKVYMDYFKAMGWTTHILPMIVFAILWSASAMIRSLWLTAWSDENVPTNPNPPAPLGLRIGVYAGIGLCEVIFLFLSFYFLLVGGIRASLQLHAPLLHNILRSPLSFFDVTPLGRILNRLGKDMEVIDLRLPGNFRFLVVSVINVLQVIILITIALPLFLLIAIPVFAIYFLLLRYIINCSRQLQRLASITRSPIYSHFGESIQGASTIRAFGWTPSFVEMSKQKLEVFIKCSYYAMISLRWFSVRLEMLGNVIILGAAILAIVAKNWGATTAGMSGLAISYSLSITFMMSMFVRQISECETNVVSVERIKEYSETPTEAEWDGIQALPRAWPDRGEIQLKKVRARYRPGLELVLRDLSANIVQGEKVGIVGRTGAGKSSMALVLFRIVEPCGGQIILDGVDVQKIGLHDLRKNITIIPQDPVLFSGTLRFNIDPTEVHSDAELWTALEHAHLKEFVDTLPAKLEHPIDEGGENISVGQRQLVCLTRALLRKSKVLVLDEATAAVDSHTDALIQTTIRREFAASTIITIAHRLNTIMDYDKIMVMKAGEVAEMGSPQLLLQDKESMFYGMAASAGLVE</sequence>
<evidence type="ECO:0000256" key="1">
    <source>
        <dbReference type="ARBA" id="ARBA00004127"/>
    </source>
</evidence>
<feature type="transmembrane region" description="Helical" evidence="13">
    <location>
        <begin position="12"/>
        <end position="35"/>
    </location>
</feature>
<evidence type="ECO:0000256" key="7">
    <source>
        <dbReference type="ARBA" id="ARBA00022840"/>
    </source>
</evidence>
<evidence type="ECO:0000259" key="15">
    <source>
        <dbReference type="PROSITE" id="PS50929"/>
    </source>
</evidence>
<dbReference type="Proteomes" id="UP001177023">
    <property type="component" value="Unassembled WGS sequence"/>
</dbReference>
<keyword evidence="7" id="KW-0067">ATP-binding</keyword>
<proteinExistence type="inferred from homology"/>
<dbReference type="Pfam" id="PF00005">
    <property type="entry name" value="ABC_tran"/>
    <property type="match status" value="2"/>
</dbReference>